<gene>
    <name evidence="1" type="ORF">S01H1_52954</name>
</gene>
<protein>
    <submittedName>
        <fullName evidence="1">Uncharacterized protein</fullName>
    </submittedName>
</protein>
<reference evidence="1" key="1">
    <citation type="journal article" date="2014" name="Front. Microbiol.">
        <title>High frequency of phylogenetically diverse reductive dehalogenase-homologous genes in deep subseafloor sedimentary metagenomes.</title>
        <authorList>
            <person name="Kawai M."/>
            <person name="Futagami T."/>
            <person name="Toyoda A."/>
            <person name="Takaki Y."/>
            <person name="Nishi S."/>
            <person name="Hori S."/>
            <person name="Arai W."/>
            <person name="Tsubouchi T."/>
            <person name="Morono Y."/>
            <person name="Uchiyama I."/>
            <person name="Ito T."/>
            <person name="Fujiyama A."/>
            <person name="Inagaki F."/>
            <person name="Takami H."/>
        </authorList>
    </citation>
    <scope>NUCLEOTIDE SEQUENCE</scope>
    <source>
        <strain evidence="1">Expedition CK06-06</strain>
    </source>
</reference>
<name>X0W6J9_9ZZZZ</name>
<comment type="caution">
    <text evidence="1">The sequence shown here is derived from an EMBL/GenBank/DDBJ whole genome shotgun (WGS) entry which is preliminary data.</text>
</comment>
<accession>X0W6J9</accession>
<sequence length="32" mass="3406">CGFSVEPVDVTESVIQASSAALKAIQKLKTER</sequence>
<feature type="non-terminal residue" evidence="1">
    <location>
        <position position="1"/>
    </location>
</feature>
<dbReference type="EMBL" id="BARS01034260">
    <property type="protein sequence ID" value="GAG20248.1"/>
    <property type="molecule type" value="Genomic_DNA"/>
</dbReference>
<dbReference type="AlphaFoldDB" id="X0W6J9"/>
<organism evidence="1">
    <name type="scientific">marine sediment metagenome</name>
    <dbReference type="NCBI Taxonomy" id="412755"/>
    <lineage>
        <taxon>unclassified sequences</taxon>
        <taxon>metagenomes</taxon>
        <taxon>ecological metagenomes</taxon>
    </lineage>
</organism>
<evidence type="ECO:0000313" key="1">
    <source>
        <dbReference type="EMBL" id="GAG20248.1"/>
    </source>
</evidence>
<proteinExistence type="predicted"/>